<proteinExistence type="predicted"/>
<evidence type="ECO:0000313" key="2">
    <source>
        <dbReference type="Proteomes" id="UP000792457"/>
    </source>
</evidence>
<dbReference type="PANTHER" id="PTHR45913">
    <property type="entry name" value="EPM2A-INTERACTING PROTEIN 1"/>
    <property type="match status" value="1"/>
</dbReference>
<evidence type="ECO:0008006" key="3">
    <source>
        <dbReference type="Google" id="ProtNLM"/>
    </source>
</evidence>
<accession>A0A8K0K9T3</accession>
<gene>
    <name evidence="1" type="ORF">J437_LFUL010939</name>
</gene>
<sequence length="283" mass="32429">MYKKHKDLSYFRTLKEKFIKQPTLAKLFSTATSQDGDGLLSSYNILLMIAKLGKPHTIGEELIIPAISEVMSIVLHKPVSDIMKKISLSNNTVQRRIDEMAQDVEDSLAIKKHLGNEALLFAYVRFTKEEQICQELLFAKYLQTDTKGESIFHALDEFFKEKEIPLSNILKVATDGAPAMVGRYRGFLAYLKKEVPNAFTVHYHPSACLHNSLQCVIKAINTIRRNSLNDRLFKQLCIENDEEFNCLLLHTEVRWLSKGACLDRFYKLSNSVLEFLKDKHDAL</sequence>
<keyword evidence="2" id="KW-1185">Reference proteome</keyword>
<name>A0A8K0K9T3_LADFU</name>
<evidence type="ECO:0000313" key="1">
    <source>
        <dbReference type="EMBL" id="KAG8231017.1"/>
    </source>
</evidence>
<dbReference type="OrthoDB" id="6582233at2759"/>
<dbReference type="Proteomes" id="UP000792457">
    <property type="component" value="Unassembled WGS sequence"/>
</dbReference>
<reference evidence="1" key="1">
    <citation type="submission" date="2013-04" db="EMBL/GenBank/DDBJ databases">
        <authorList>
            <person name="Qu J."/>
            <person name="Murali S.C."/>
            <person name="Bandaranaike D."/>
            <person name="Bellair M."/>
            <person name="Blankenburg K."/>
            <person name="Chao H."/>
            <person name="Dinh H."/>
            <person name="Doddapaneni H."/>
            <person name="Downs B."/>
            <person name="Dugan-Rocha S."/>
            <person name="Elkadiri S."/>
            <person name="Gnanaolivu R.D."/>
            <person name="Hernandez B."/>
            <person name="Javaid M."/>
            <person name="Jayaseelan J.C."/>
            <person name="Lee S."/>
            <person name="Li M."/>
            <person name="Ming W."/>
            <person name="Munidasa M."/>
            <person name="Muniz J."/>
            <person name="Nguyen L."/>
            <person name="Ongeri F."/>
            <person name="Osuji N."/>
            <person name="Pu L.-L."/>
            <person name="Puazo M."/>
            <person name="Qu C."/>
            <person name="Quiroz J."/>
            <person name="Raj R."/>
            <person name="Weissenberger G."/>
            <person name="Xin Y."/>
            <person name="Zou X."/>
            <person name="Han Y."/>
            <person name="Richards S."/>
            <person name="Worley K."/>
            <person name="Muzny D."/>
            <person name="Gibbs R."/>
        </authorList>
    </citation>
    <scope>NUCLEOTIDE SEQUENCE</scope>
    <source>
        <strain evidence="1">Sampled in the wild</strain>
    </source>
</reference>
<organism evidence="1 2">
    <name type="scientific">Ladona fulva</name>
    <name type="common">Scarce chaser dragonfly</name>
    <name type="synonym">Libellula fulva</name>
    <dbReference type="NCBI Taxonomy" id="123851"/>
    <lineage>
        <taxon>Eukaryota</taxon>
        <taxon>Metazoa</taxon>
        <taxon>Ecdysozoa</taxon>
        <taxon>Arthropoda</taxon>
        <taxon>Hexapoda</taxon>
        <taxon>Insecta</taxon>
        <taxon>Pterygota</taxon>
        <taxon>Palaeoptera</taxon>
        <taxon>Odonata</taxon>
        <taxon>Epiprocta</taxon>
        <taxon>Anisoptera</taxon>
        <taxon>Libelluloidea</taxon>
        <taxon>Libellulidae</taxon>
        <taxon>Ladona</taxon>
    </lineage>
</organism>
<dbReference type="EMBL" id="KZ308522">
    <property type="protein sequence ID" value="KAG8231017.1"/>
    <property type="molecule type" value="Genomic_DNA"/>
</dbReference>
<reference evidence="1" key="2">
    <citation type="submission" date="2017-10" db="EMBL/GenBank/DDBJ databases">
        <title>Ladona fulva Genome sequencing and assembly.</title>
        <authorList>
            <person name="Murali S."/>
            <person name="Richards S."/>
            <person name="Bandaranaike D."/>
            <person name="Bellair M."/>
            <person name="Blankenburg K."/>
            <person name="Chao H."/>
            <person name="Dinh H."/>
            <person name="Doddapaneni H."/>
            <person name="Dugan-Rocha S."/>
            <person name="Elkadiri S."/>
            <person name="Gnanaolivu R."/>
            <person name="Hernandez B."/>
            <person name="Skinner E."/>
            <person name="Javaid M."/>
            <person name="Lee S."/>
            <person name="Li M."/>
            <person name="Ming W."/>
            <person name="Munidasa M."/>
            <person name="Muniz J."/>
            <person name="Nguyen L."/>
            <person name="Hughes D."/>
            <person name="Osuji N."/>
            <person name="Pu L.-L."/>
            <person name="Puazo M."/>
            <person name="Qu C."/>
            <person name="Quiroz J."/>
            <person name="Raj R."/>
            <person name="Weissenberger G."/>
            <person name="Xin Y."/>
            <person name="Zou X."/>
            <person name="Han Y."/>
            <person name="Worley K."/>
            <person name="Muzny D."/>
            <person name="Gibbs R."/>
        </authorList>
    </citation>
    <scope>NUCLEOTIDE SEQUENCE</scope>
    <source>
        <strain evidence="1">Sampled in the wild</strain>
    </source>
</reference>
<comment type="caution">
    <text evidence="1">The sequence shown here is derived from an EMBL/GenBank/DDBJ whole genome shotgun (WGS) entry which is preliminary data.</text>
</comment>
<dbReference type="AlphaFoldDB" id="A0A8K0K9T3"/>
<protein>
    <recommendedName>
        <fullName evidence="3">SCAN domain-containing protein 3</fullName>
    </recommendedName>
</protein>
<dbReference type="PANTHER" id="PTHR45913:SF22">
    <property type="entry name" value="SCAN BOX DOMAIN-CONTAINING PROTEIN"/>
    <property type="match status" value="1"/>
</dbReference>